<evidence type="ECO:0000313" key="2">
    <source>
        <dbReference type="Proteomes" id="UP001328107"/>
    </source>
</evidence>
<organism evidence="1 2">
    <name type="scientific">Pristionchus mayeri</name>
    <dbReference type="NCBI Taxonomy" id="1317129"/>
    <lineage>
        <taxon>Eukaryota</taxon>
        <taxon>Metazoa</taxon>
        <taxon>Ecdysozoa</taxon>
        <taxon>Nematoda</taxon>
        <taxon>Chromadorea</taxon>
        <taxon>Rhabditida</taxon>
        <taxon>Rhabditina</taxon>
        <taxon>Diplogasteromorpha</taxon>
        <taxon>Diplogasteroidea</taxon>
        <taxon>Neodiplogasteridae</taxon>
        <taxon>Pristionchus</taxon>
    </lineage>
</organism>
<reference evidence="2" key="1">
    <citation type="submission" date="2022-10" db="EMBL/GenBank/DDBJ databases">
        <title>Genome assembly of Pristionchus species.</title>
        <authorList>
            <person name="Yoshida K."/>
            <person name="Sommer R.J."/>
        </authorList>
    </citation>
    <scope>NUCLEOTIDE SEQUENCE [LARGE SCALE GENOMIC DNA]</scope>
    <source>
        <strain evidence="2">RS5460</strain>
    </source>
</reference>
<dbReference type="AlphaFoldDB" id="A0AAN5CE16"/>
<dbReference type="EMBL" id="BTRK01000002">
    <property type="protein sequence ID" value="GMR39334.1"/>
    <property type="molecule type" value="Genomic_DNA"/>
</dbReference>
<proteinExistence type="predicted"/>
<gene>
    <name evidence="1" type="ORF">PMAYCL1PPCAC_09529</name>
</gene>
<comment type="caution">
    <text evidence="1">The sequence shown here is derived from an EMBL/GenBank/DDBJ whole genome shotgun (WGS) entry which is preliminary data.</text>
</comment>
<sequence length="246" mass="29060">MICNAQDVASAENSAEMITIRKLYKVTYEREQYHRLSIQFVRDLSHKEEVHDKTITIPVQDDRPYFYRFCDHPVKDRIMVDVETVNDLEGCKMVEIHRNKLIYVKIVQEGKTEITQISRNIVVIRTDPCIHYSCADDENPLWFLYRGRRKISVFNIDKFDYKDQMPNSMRSFQIGISEKIAEKNFCFLAVEPRHKQCDCQGMKAKRQQRDRTLEKYSSKFLNNFCIRRVLGEGGCARQSAREPAMQ</sequence>
<keyword evidence="2" id="KW-1185">Reference proteome</keyword>
<evidence type="ECO:0000313" key="1">
    <source>
        <dbReference type="EMBL" id="GMR39334.1"/>
    </source>
</evidence>
<dbReference type="Proteomes" id="UP001328107">
    <property type="component" value="Unassembled WGS sequence"/>
</dbReference>
<name>A0AAN5CE16_9BILA</name>
<protein>
    <submittedName>
        <fullName evidence="1">Uncharacterized protein</fullName>
    </submittedName>
</protein>
<accession>A0AAN5CE16</accession>